<accession>A0A1A3CXN8</accession>
<dbReference type="InterPro" id="IPR050109">
    <property type="entry name" value="HTH-type_TetR-like_transc_reg"/>
</dbReference>
<dbReference type="InterPro" id="IPR009057">
    <property type="entry name" value="Homeodomain-like_sf"/>
</dbReference>
<dbReference type="PANTHER" id="PTHR30055">
    <property type="entry name" value="HTH-TYPE TRANSCRIPTIONAL REGULATOR RUTR"/>
    <property type="match status" value="1"/>
</dbReference>
<evidence type="ECO:0000313" key="6">
    <source>
        <dbReference type="EMBL" id="OBI90836.1"/>
    </source>
</evidence>
<dbReference type="Gene3D" id="1.10.357.10">
    <property type="entry name" value="Tetracycline Repressor, domain 2"/>
    <property type="match status" value="1"/>
</dbReference>
<proteinExistence type="predicted"/>
<keyword evidence="2 4" id="KW-0238">DNA-binding</keyword>
<dbReference type="EMBL" id="LZKQ01000032">
    <property type="protein sequence ID" value="OBI90836.1"/>
    <property type="molecule type" value="Genomic_DNA"/>
</dbReference>
<dbReference type="GO" id="GO:0000976">
    <property type="term" value="F:transcription cis-regulatory region binding"/>
    <property type="evidence" value="ECO:0007669"/>
    <property type="project" value="TreeGrafter"/>
</dbReference>
<evidence type="ECO:0000259" key="5">
    <source>
        <dbReference type="PROSITE" id="PS50977"/>
    </source>
</evidence>
<evidence type="ECO:0000256" key="4">
    <source>
        <dbReference type="PROSITE-ProRule" id="PRU00335"/>
    </source>
</evidence>
<dbReference type="GO" id="GO:0003700">
    <property type="term" value="F:DNA-binding transcription factor activity"/>
    <property type="evidence" value="ECO:0007669"/>
    <property type="project" value="TreeGrafter"/>
</dbReference>
<dbReference type="Pfam" id="PF00440">
    <property type="entry name" value="TetR_N"/>
    <property type="match status" value="1"/>
</dbReference>
<dbReference type="SUPFAM" id="SSF46689">
    <property type="entry name" value="Homeodomain-like"/>
    <property type="match status" value="1"/>
</dbReference>
<comment type="caution">
    <text evidence="6">The sequence shown here is derived from an EMBL/GenBank/DDBJ whole genome shotgun (WGS) entry which is preliminary data.</text>
</comment>
<organism evidence="6 7">
    <name type="scientific">Mycobacterium asiaticum</name>
    <dbReference type="NCBI Taxonomy" id="1790"/>
    <lineage>
        <taxon>Bacteria</taxon>
        <taxon>Bacillati</taxon>
        <taxon>Actinomycetota</taxon>
        <taxon>Actinomycetes</taxon>
        <taxon>Mycobacteriales</taxon>
        <taxon>Mycobacteriaceae</taxon>
        <taxon>Mycobacterium</taxon>
    </lineage>
</organism>
<dbReference type="InterPro" id="IPR001647">
    <property type="entry name" value="HTH_TetR"/>
</dbReference>
<keyword evidence="3" id="KW-0804">Transcription</keyword>
<dbReference type="InterPro" id="IPR041347">
    <property type="entry name" value="MftR_C"/>
</dbReference>
<reference evidence="6 7" key="1">
    <citation type="submission" date="2016-06" db="EMBL/GenBank/DDBJ databases">
        <authorList>
            <person name="Kjaerup R.B."/>
            <person name="Dalgaard T.S."/>
            <person name="Juul-Madsen H.R."/>
        </authorList>
    </citation>
    <scope>NUCLEOTIDE SEQUENCE [LARGE SCALE GENOMIC DNA]</scope>
    <source>
        <strain evidence="6 7">1081914.2</strain>
    </source>
</reference>
<dbReference type="Proteomes" id="UP000093795">
    <property type="component" value="Unassembled WGS sequence"/>
</dbReference>
<evidence type="ECO:0000256" key="1">
    <source>
        <dbReference type="ARBA" id="ARBA00023015"/>
    </source>
</evidence>
<dbReference type="OrthoDB" id="3469831at2"/>
<dbReference type="PRINTS" id="PR00455">
    <property type="entry name" value="HTHTETR"/>
</dbReference>
<sequence>MTTANPTPPTLRDRRRTELLTHIHATAHQLFAQHGYSAVTTDDIAATAGISISTYYRHAPNKEHLLTAPIQQAIAHITTTYNTRPHTETAATSLIHLLADHLGETANRHSQQWKQALQTAPHLLNSSTLLSDNQTRQLTTMVATRMNTDPTTDIRPTLLIHTALSTAQIVLQHWLNTTTPPLHTQLQHALHITLAGFQ</sequence>
<dbReference type="PROSITE" id="PS50977">
    <property type="entry name" value="HTH_TETR_2"/>
    <property type="match status" value="1"/>
</dbReference>
<dbReference type="AlphaFoldDB" id="A0A1A3CXN8"/>
<evidence type="ECO:0000256" key="3">
    <source>
        <dbReference type="ARBA" id="ARBA00023163"/>
    </source>
</evidence>
<evidence type="ECO:0000313" key="7">
    <source>
        <dbReference type="Proteomes" id="UP000093795"/>
    </source>
</evidence>
<gene>
    <name evidence="6" type="ORF">A9X01_10910</name>
</gene>
<keyword evidence="1" id="KW-0805">Transcription regulation</keyword>
<dbReference type="Pfam" id="PF17754">
    <property type="entry name" value="TetR_C_14"/>
    <property type="match status" value="1"/>
</dbReference>
<name>A0A1A3CXN8_MYCAS</name>
<dbReference type="RefSeq" id="WP_065119148.1">
    <property type="nucleotide sequence ID" value="NZ_LZKQ01000032.1"/>
</dbReference>
<protein>
    <submittedName>
        <fullName evidence="6">Regulator</fullName>
    </submittedName>
</protein>
<feature type="domain" description="HTH tetR-type" evidence="5">
    <location>
        <begin position="17"/>
        <end position="77"/>
    </location>
</feature>
<evidence type="ECO:0000256" key="2">
    <source>
        <dbReference type="ARBA" id="ARBA00023125"/>
    </source>
</evidence>
<dbReference type="PANTHER" id="PTHR30055:SF234">
    <property type="entry name" value="HTH-TYPE TRANSCRIPTIONAL REGULATOR BETI"/>
    <property type="match status" value="1"/>
</dbReference>
<feature type="DNA-binding region" description="H-T-H motif" evidence="4">
    <location>
        <begin position="40"/>
        <end position="59"/>
    </location>
</feature>
<dbReference type="Gene3D" id="1.10.10.60">
    <property type="entry name" value="Homeodomain-like"/>
    <property type="match status" value="1"/>
</dbReference>